<protein>
    <submittedName>
        <fullName evidence="1">Uncharacterized protein</fullName>
    </submittedName>
</protein>
<dbReference type="EMBL" id="JAKKSL010000005">
    <property type="protein sequence ID" value="MCI2285481.1"/>
    <property type="molecule type" value="Genomic_DNA"/>
</dbReference>
<reference evidence="1" key="1">
    <citation type="submission" date="2022-01" db="EMBL/GenBank/DDBJ databases">
        <title>Colwellia maritima, isolated from seawater.</title>
        <authorList>
            <person name="Kristyanto S."/>
            <person name="Jung J."/>
            <person name="Jeon C.O."/>
        </authorList>
    </citation>
    <scope>NUCLEOTIDE SEQUENCE</scope>
    <source>
        <strain evidence="1">MSW7</strain>
    </source>
</reference>
<keyword evidence="2" id="KW-1185">Reference proteome</keyword>
<evidence type="ECO:0000313" key="2">
    <source>
        <dbReference type="Proteomes" id="UP001139646"/>
    </source>
</evidence>
<gene>
    <name evidence="1" type="ORF">L3081_21385</name>
</gene>
<sequence length="195" mass="22043">MFQLSIFGAGIIINNKSSLNTLSNLHIVGKFKAHYTVMNTGYGILIKDFIFNTPAIHNPSFATKSRYTVFTNGVIFQPSLDQHAGINHQNLLDNIRLKNIMNPIFKHGGSKDLFPVAGAYNTFWNLFLEDFSKAEGLRGDAWNARIIGLNASKPLILNYHHSAYIEGINKPNMKIQSLYQYQLTKRTNLKKSILQ</sequence>
<comment type="caution">
    <text evidence="1">The sequence shown here is derived from an EMBL/GenBank/DDBJ whole genome shotgun (WGS) entry which is preliminary data.</text>
</comment>
<dbReference type="RefSeq" id="WP_242288361.1">
    <property type="nucleotide sequence ID" value="NZ_JAKKSL010000005.1"/>
</dbReference>
<name>A0ABS9X5I3_9GAMM</name>
<accession>A0ABS9X5I3</accession>
<dbReference type="Proteomes" id="UP001139646">
    <property type="component" value="Unassembled WGS sequence"/>
</dbReference>
<organism evidence="1 2">
    <name type="scientific">Colwellia maritima</name>
    <dbReference type="NCBI Taxonomy" id="2912588"/>
    <lineage>
        <taxon>Bacteria</taxon>
        <taxon>Pseudomonadati</taxon>
        <taxon>Pseudomonadota</taxon>
        <taxon>Gammaproteobacteria</taxon>
        <taxon>Alteromonadales</taxon>
        <taxon>Colwelliaceae</taxon>
        <taxon>Colwellia</taxon>
    </lineage>
</organism>
<proteinExistence type="predicted"/>
<evidence type="ECO:0000313" key="1">
    <source>
        <dbReference type="EMBL" id="MCI2285481.1"/>
    </source>
</evidence>